<dbReference type="EMBL" id="MU275898">
    <property type="protein sequence ID" value="KAI0047784.1"/>
    <property type="molecule type" value="Genomic_DNA"/>
</dbReference>
<evidence type="ECO:0000313" key="2">
    <source>
        <dbReference type="Proteomes" id="UP000814033"/>
    </source>
</evidence>
<protein>
    <submittedName>
        <fullName evidence="1">P-loop containing nucleoside triphosphate hydrolase protein</fullName>
    </submittedName>
</protein>
<gene>
    <name evidence="1" type="ORF">FA95DRAFT_1582562</name>
</gene>
<organism evidence="1 2">
    <name type="scientific">Auriscalpium vulgare</name>
    <dbReference type="NCBI Taxonomy" id="40419"/>
    <lineage>
        <taxon>Eukaryota</taxon>
        <taxon>Fungi</taxon>
        <taxon>Dikarya</taxon>
        <taxon>Basidiomycota</taxon>
        <taxon>Agaricomycotina</taxon>
        <taxon>Agaricomycetes</taxon>
        <taxon>Russulales</taxon>
        <taxon>Auriscalpiaceae</taxon>
        <taxon>Auriscalpium</taxon>
    </lineage>
</organism>
<comment type="caution">
    <text evidence="1">The sequence shown here is derived from an EMBL/GenBank/DDBJ whole genome shotgun (WGS) entry which is preliminary data.</text>
</comment>
<reference evidence="1" key="2">
    <citation type="journal article" date="2022" name="New Phytol.">
        <title>Evolutionary transition to the ectomycorrhizal habit in the genomes of a hyperdiverse lineage of mushroom-forming fungi.</title>
        <authorList>
            <person name="Looney B."/>
            <person name="Miyauchi S."/>
            <person name="Morin E."/>
            <person name="Drula E."/>
            <person name="Courty P.E."/>
            <person name="Kohler A."/>
            <person name="Kuo A."/>
            <person name="LaButti K."/>
            <person name="Pangilinan J."/>
            <person name="Lipzen A."/>
            <person name="Riley R."/>
            <person name="Andreopoulos W."/>
            <person name="He G."/>
            <person name="Johnson J."/>
            <person name="Nolan M."/>
            <person name="Tritt A."/>
            <person name="Barry K.W."/>
            <person name="Grigoriev I.V."/>
            <person name="Nagy L.G."/>
            <person name="Hibbett D."/>
            <person name="Henrissat B."/>
            <person name="Matheny P.B."/>
            <person name="Labbe J."/>
            <person name="Martin F.M."/>
        </authorList>
    </citation>
    <scope>NUCLEOTIDE SEQUENCE</scope>
    <source>
        <strain evidence="1">FP105234-sp</strain>
    </source>
</reference>
<proteinExistence type="predicted"/>
<sequence length="537" mass="58029">MPKGSSDLLPARRSDLSRPSHLRRHPPETPTPAPAKRLKAHEGTISSRLAAAAPLPERLRPRSLDDFVGQNHLTDTLLQSDAAAIGSMIFWGPPGCGKTTLARLLAKRTDAVFKELSATIVGINDVRPLFEEAKKTLQLTGRRTIIFLDEVHRFTKSQQDIFLPFIEQGHVQLIGATTENPSFKLNGALLSRCRVFVLERLSDEDIIDIVKRAIRRVAAESSPAETIETEPPSSPIASSSQLPASSQTLLDSSQLTASSQDEPNAPSSHPHITAPLIASLASLSAGDARTALSLLSLLLSFSPSTPPETLLAALRQSVATSYDRTGDDRYDLISALHKSVRGSDGSAAMYWLARMLEGGEDPVYVARRMAVCASEDIGLADRHALPLAMAALAACQQIGMPECRIHLAHCVAYLAEAPKSTRAYDAYDRAAAAAKRDMTQPVPVGVRNAPTALLKAMGHGVGYRYNPAYAHPVTNTYLPPAVRAHADGARFLFDEGDQAGKVWDEEALAEWEVWENGGRPWEGRSERVGEAGKEEGA</sequence>
<evidence type="ECO:0000313" key="1">
    <source>
        <dbReference type="EMBL" id="KAI0047784.1"/>
    </source>
</evidence>
<dbReference type="Proteomes" id="UP000814033">
    <property type="component" value="Unassembled WGS sequence"/>
</dbReference>
<reference evidence="1" key="1">
    <citation type="submission" date="2021-02" db="EMBL/GenBank/DDBJ databases">
        <authorList>
            <consortium name="DOE Joint Genome Institute"/>
            <person name="Ahrendt S."/>
            <person name="Looney B.P."/>
            <person name="Miyauchi S."/>
            <person name="Morin E."/>
            <person name="Drula E."/>
            <person name="Courty P.E."/>
            <person name="Chicoki N."/>
            <person name="Fauchery L."/>
            <person name="Kohler A."/>
            <person name="Kuo A."/>
            <person name="Labutti K."/>
            <person name="Pangilinan J."/>
            <person name="Lipzen A."/>
            <person name="Riley R."/>
            <person name="Andreopoulos W."/>
            <person name="He G."/>
            <person name="Johnson J."/>
            <person name="Barry K.W."/>
            <person name="Grigoriev I.V."/>
            <person name="Nagy L."/>
            <person name="Hibbett D."/>
            <person name="Henrissat B."/>
            <person name="Matheny P.B."/>
            <person name="Labbe J."/>
            <person name="Martin F."/>
        </authorList>
    </citation>
    <scope>NUCLEOTIDE SEQUENCE</scope>
    <source>
        <strain evidence="1">FP105234-sp</strain>
    </source>
</reference>
<keyword evidence="2" id="KW-1185">Reference proteome</keyword>
<name>A0ACB8RU00_9AGAM</name>
<keyword evidence="1" id="KW-0378">Hydrolase</keyword>
<accession>A0ACB8RU00</accession>